<dbReference type="RefSeq" id="WP_058370977.1">
    <property type="nucleotide sequence ID" value="NZ_LNTB01000001.1"/>
</dbReference>
<reference evidence="1 2" key="1">
    <citation type="submission" date="2015-11" db="EMBL/GenBank/DDBJ databases">
        <title>Genome sequence of Pyrodictium occultum PL-19, a marine hyperthermophilic archaeon isolated from Volcano, Italy.</title>
        <authorList>
            <person name="Utturkar S."/>
            <person name="Huber H."/>
            <person name="Leptihn S."/>
            <person name="Brown S."/>
            <person name="Stetter K.O."/>
            <person name="Podar M."/>
        </authorList>
    </citation>
    <scope>NUCLEOTIDE SEQUENCE [LARGE SCALE GENOMIC DNA]</scope>
    <source>
        <strain evidence="1 2">PL-19</strain>
    </source>
</reference>
<proteinExistence type="predicted"/>
<evidence type="ECO:0000313" key="1">
    <source>
        <dbReference type="EMBL" id="KSW12296.1"/>
    </source>
</evidence>
<dbReference type="Proteomes" id="UP000053352">
    <property type="component" value="Unassembled WGS sequence"/>
</dbReference>
<gene>
    <name evidence="1" type="ORF">CF15_05995</name>
</gene>
<comment type="caution">
    <text evidence="1">The sequence shown here is derived from an EMBL/GenBank/DDBJ whole genome shotgun (WGS) entry which is preliminary data.</text>
</comment>
<organism evidence="1 2">
    <name type="scientific">Pyrodictium occultum</name>
    <dbReference type="NCBI Taxonomy" id="2309"/>
    <lineage>
        <taxon>Archaea</taxon>
        <taxon>Thermoproteota</taxon>
        <taxon>Thermoprotei</taxon>
        <taxon>Desulfurococcales</taxon>
        <taxon>Pyrodictiaceae</taxon>
        <taxon>Pyrodictium</taxon>
    </lineage>
</organism>
<dbReference type="AlphaFoldDB" id="A0A0V8RWA4"/>
<evidence type="ECO:0000313" key="2">
    <source>
        <dbReference type="Proteomes" id="UP000053352"/>
    </source>
</evidence>
<protein>
    <submittedName>
        <fullName evidence="1">Uncharacterized protein</fullName>
    </submittedName>
</protein>
<keyword evidence="2" id="KW-1185">Reference proteome</keyword>
<sequence>MALQQRRRLDFLRHIVNRILAESNAPRQLLDDIRRAVGSAEDKYKFNAFGGDVKRLADYLRSRDFDDLITIARSDRSGQGLELLRRILEEARKVYSDIPEVVDAIDARLRELEAGGKKGEDKLDTLYSILKDLEKLGAKIEKDEKGRKLLVKLPGDKLSATISYDEKMNTYRLELVVKESAEFLTPSEVHAHLKRVMETIGSG</sequence>
<dbReference type="OrthoDB" id="19374at2157"/>
<dbReference type="STRING" id="2309.CF15_05995"/>
<dbReference type="EMBL" id="LNTB01000001">
    <property type="protein sequence ID" value="KSW12296.1"/>
    <property type="molecule type" value="Genomic_DNA"/>
</dbReference>
<accession>A0A0V8RWA4</accession>
<name>A0A0V8RWA4_PYROC</name>